<dbReference type="AlphaFoldDB" id="A0A409W423"/>
<dbReference type="Proteomes" id="UP000284706">
    <property type="component" value="Unassembled WGS sequence"/>
</dbReference>
<organism evidence="1 2">
    <name type="scientific">Gymnopilus dilepis</name>
    <dbReference type="NCBI Taxonomy" id="231916"/>
    <lineage>
        <taxon>Eukaryota</taxon>
        <taxon>Fungi</taxon>
        <taxon>Dikarya</taxon>
        <taxon>Basidiomycota</taxon>
        <taxon>Agaricomycotina</taxon>
        <taxon>Agaricomycetes</taxon>
        <taxon>Agaricomycetidae</taxon>
        <taxon>Agaricales</taxon>
        <taxon>Agaricineae</taxon>
        <taxon>Hymenogastraceae</taxon>
        <taxon>Gymnopilus</taxon>
    </lineage>
</organism>
<proteinExistence type="predicted"/>
<keyword evidence="2" id="KW-1185">Reference proteome</keyword>
<dbReference type="EMBL" id="NHYE01005417">
    <property type="protein sequence ID" value="PPQ73215.1"/>
    <property type="molecule type" value="Genomic_DNA"/>
</dbReference>
<evidence type="ECO:0000313" key="1">
    <source>
        <dbReference type="EMBL" id="PPQ73215.1"/>
    </source>
</evidence>
<dbReference type="InParanoid" id="A0A409W423"/>
<name>A0A409W423_9AGAR</name>
<accession>A0A409W423</accession>
<comment type="caution">
    <text evidence="1">The sequence shown here is derived from an EMBL/GenBank/DDBJ whole genome shotgun (WGS) entry which is preliminary data.</text>
</comment>
<gene>
    <name evidence="1" type="ORF">CVT26_015050</name>
</gene>
<reference evidence="1 2" key="1">
    <citation type="journal article" date="2018" name="Evol. Lett.">
        <title>Horizontal gene cluster transfer increased hallucinogenic mushroom diversity.</title>
        <authorList>
            <person name="Reynolds H.T."/>
            <person name="Vijayakumar V."/>
            <person name="Gluck-Thaler E."/>
            <person name="Korotkin H.B."/>
            <person name="Matheny P.B."/>
            <person name="Slot J.C."/>
        </authorList>
    </citation>
    <scope>NUCLEOTIDE SEQUENCE [LARGE SCALE GENOMIC DNA]</scope>
    <source>
        <strain evidence="1 2">SRW20</strain>
    </source>
</reference>
<evidence type="ECO:0000313" key="2">
    <source>
        <dbReference type="Proteomes" id="UP000284706"/>
    </source>
</evidence>
<protein>
    <submittedName>
        <fullName evidence="1">Uncharacterized protein</fullName>
    </submittedName>
</protein>
<sequence length="86" mass="9943">MKKALKNMQDAGEHDDPELMEEYITCRARGIDMADQDAEYFRKTFLTLRVREIARVVGGMNTCQRKYGKEHAIGEGFQCKRSDNEP</sequence>